<accession>A0A9D9NBU7</accession>
<feature type="transmembrane region" description="Helical" evidence="1">
    <location>
        <begin position="40"/>
        <end position="57"/>
    </location>
</feature>
<evidence type="ECO:0000313" key="3">
    <source>
        <dbReference type="Proteomes" id="UP000823660"/>
    </source>
</evidence>
<name>A0A9D9NBU7_9BACT</name>
<dbReference type="AlphaFoldDB" id="A0A9D9NBU7"/>
<evidence type="ECO:0000256" key="1">
    <source>
        <dbReference type="SAM" id="Phobius"/>
    </source>
</evidence>
<dbReference type="Proteomes" id="UP000823660">
    <property type="component" value="Unassembled WGS sequence"/>
</dbReference>
<reference evidence="2" key="1">
    <citation type="submission" date="2020-10" db="EMBL/GenBank/DDBJ databases">
        <authorList>
            <person name="Gilroy R."/>
        </authorList>
    </citation>
    <scope>NUCLEOTIDE SEQUENCE</scope>
    <source>
        <strain evidence="2">B1-15692</strain>
    </source>
</reference>
<organism evidence="2 3">
    <name type="scientific">Candidatus Cryptobacteroides faecipullorum</name>
    <dbReference type="NCBI Taxonomy" id="2840764"/>
    <lineage>
        <taxon>Bacteria</taxon>
        <taxon>Pseudomonadati</taxon>
        <taxon>Bacteroidota</taxon>
        <taxon>Bacteroidia</taxon>
        <taxon>Bacteroidales</taxon>
        <taxon>Candidatus Cryptobacteroides</taxon>
    </lineage>
</organism>
<gene>
    <name evidence="2" type="ORF">IAB99_07225</name>
</gene>
<dbReference type="EMBL" id="JADIMH010000041">
    <property type="protein sequence ID" value="MBO8467539.1"/>
    <property type="molecule type" value="Genomic_DNA"/>
</dbReference>
<comment type="caution">
    <text evidence="2">The sequence shown here is derived from an EMBL/GenBank/DDBJ whole genome shotgun (WGS) entry which is preliminary data.</text>
</comment>
<reference evidence="2" key="2">
    <citation type="journal article" date="2021" name="PeerJ">
        <title>Extensive microbial diversity within the chicken gut microbiome revealed by metagenomics and culture.</title>
        <authorList>
            <person name="Gilroy R."/>
            <person name="Ravi A."/>
            <person name="Getino M."/>
            <person name="Pursley I."/>
            <person name="Horton D.L."/>
            <person name="Alikhan N.F."/>
            <person name="Baker D."/>
            <person name="Gharbi K."/>
            <person name="Hall N."/>
            <person name="Watson M."/>
            <person name="Adriaenssens E.M."/>
            <person name="Foster-Nyarko E."/>
            <person name="Jarju S."/>
            <person name="Secka A."/>
            <person name="Antonio M."/>
            <person name="Oren A."/>
            <person name="Chaudhuri R.R."/>
            <person name="La Ragione R."/>
            <person name="Hildebrand F."/>
            <person name="Pallen M.J."/>
        </authorList>
    </citation>
    <scope>NUCLEOTIDE SEQUENCE</scope>
    <source>
        <strain evidence="2">B1-15692</strain>
    </source>
</reference>
<keyword evidence="1" id="KW-0812">Transmembrane</keyword>
<keyword evidence="1" id="KW-0472">Membrane</keyword>
<sequence length="310" mass="32134">MDRTYVFNSDGNNGGTCAYPAMPFMPAGYGNGFGGYGNDGLWGVIYLAIIASIFGWGGNGFGFGGRSGFGGSIPAELSGNAGRELLMQAIQGNREAVGQIASTLSCSTQQVQSALGNIQSQLGLSGQQIINAIQSGDAGIASQISSCCCNILQSIERTSAAQQLQSCQNVNTLTNTMTVNARDLKDSNDANARAIIAKIDASETRVLQDKLDAERQKSASLAAQLNNEHQTQAIMGNVAQQLAPVVAGLNALQSDVDGIKCKLPNTVPVQYPQIVGVNLDAYRSAAFGAAAGSYAGAGCGCAYGTNGYWY</sequence>
<proteinExistence type="predicted"/>
<keyword evidence="1" id="KW-1133">Transmembrane helix</keyword>
<evidence type="ECO:0000313" key="2">
    <source>
        <dbReference type="EMBL" id="MBO8467539.1"/>
    </source>
</evidence>
<protein>
    <submittedName>
        <fullName evidence="2">Uncharacterized protein</fullName>
    </submittedName>
</protein>